<dbReference type="EMBL" id="JBHTBW010000006">
    <property type="protein sequence ID" value="MFC7440094.1"/>
    <property type="molecule type" value="Genomic_DNA"/>
</dbReference>
<keyword evidence="1" id="KW-0378">Hydrolase</keyword>
<dbReference type="GO" id="GO:0016787">
    <property type="term" value="F:hydrolase activity"/>
    <property type="evidence" value="ECO:0007669"/>
    <property type="project" value="UniProtKB-KW"/>
</dbReference>
<dbReference type="Gene3D" id="3.40.50.10320">
    <property type="entry name" value="LmbE-like"/>
    <property type="match status" value="1"/>
</dbReference>
<name>A0ABW2RGJ0_9BACL</name>
<organism evidence="1 2">
    <name type="scientific">Laceyella putida</name>
    <dbReference type="NCBI Taxonomy" id="110101"/>
    <lineage>
        <taxon>Bacteria</taxon>
        <taxon>Bacillati</taxon>
        <taxon>Bacillota</taxon>
        <taxon>Bacilli</taxon>
        <taxon>Bacillales</taxon>
        <taxon>Thermoactinomycetaceae</taxon>
        <taxon>Laceyella</taxon>
    </lineage>
</organism>
<reference evidence="2" key="1">
    <citation type="journal article" date="2019" name="Int. J. Syst. Evol. Microbiol.">
        <title>The Global Catalogue of Microorganisms (GCM) 10K type strain sequencing project: providing services to taxonomists for standard genome sequencing and annotation.</title>
        <authorList>
            <consortium name="The Broad Institute Genomics Platform"/>
            <consortium name="The Broad Institute Genome Sequencing Center for Infectious Disease"/>
            <person name="Wu L."/>
            <person name="Ma J."/>
        </authorList>
    </citation>
    <scope>NUCLEOTIDE SEQUENCE [LARGE SCALE GENOMIC DNA]</scope>
    <source>
        <strain evidence="2">CGMCC 1.12942</strain>
    </source>
</reference>
<dbReference type="Proteomes" id="UP001596500">
    <property type="component" value="Unassembled WGS sequence"/>
</dbReference>
<dbReference type="PANTHER" id="PTHR12993">
    <property type="entry name" value="N-ACETYLGLUCOSAMINYL-PHOSPHATIDYLINOSITOL DE-N-ACETYLASE-RELATED"/>
    <property type="match status" value="1"/>
</dbReference>
<comment type="caution">
    <text evidence="1">The sequence shown here is derived from an EMBL/GenBank/DDBJ whole genome shotgun (WGS) entry which is preliminary data.</text>
</comment>
<keyword evidence="2" id="KW-1185">Reference proteome</keyword>
<accession>A0ABW2RGJ0</accession>
<evidence type="ECO:0000313" key="2">
    <source>
        <dbReference type="Proteomes" id="UP001596500"/>
    </source>
</evidence>
<dbReference type="EC" id="3.5.1.-" evidence="1"/>
<dbReference type="Pfam" id="PF02585">
    <property type="entry name" value="PIG-L"/>
    <property type="match status" value="1"/>
</dbReference>
<dbReference type="InterPro" id="IPR024078">
    <property type="entry name" value="LmbE-like_dom_sf"/>
</dbReference>
<sequence length="309" mass="36067">MGMNRAGLKQKRGMTFFLTFTFITLAILGVSLGKIVSAQNRPAPRIVHTEKPKPKPVVIYFVPHADDEVLSMAPDIVNHQRMGYDIHLVLMSRGEHSGARFVINGFREVTKKGKVIKIPVYCVWHNTYHSANEINDPDGYYSTEDLARDRVKEFHAVADHLGIPRNHVHVYDLINGRFTEQAVRQVYDEFLSRYPHAIFRTMSRFDYHRDHAFLGQMMARYEQEGKIKPIDTVYFLSIYKARFTKYRLPVKVVPLKLINPQDRKKIMEAVQVYLRWEPSRGWHALGLHSVPYQFESFMKDMSVQVHYDN</sequence>
<dbReference type="RefSeq" id="WP_379863307.1">
    <property type="nucleotide sequence ID" value="NZ_JBHTBW010000006.1"/>
</dbReference>
<dbReference type="PANTHER" id="PTHR12993:SF11">
    <property type="entry name" value="N-ACETYLGLUCOSAMINYL-PHOSPHATIDYLINOSITOL DE-N-ACETYLASE"/>
    <property type="match status" value="1"/>
</dbReference>
<gene>
    <name evidence="1" type="ORF">ACFQNG_02800</name>
</gene>
<evidence type="ECO:0000313" key="1">
    <source>
        <dbReference type="EMBL" id="MFC7440094.1"/>
    </source>
</evidence>
<proteinExistence type="predicted"/>
<protein>
    <submittedName>
        <fullName evidence="1">PIG-L deacetylase family protein</fullName>
        <ecNumber evidence="1">3.5.1.-</ecNumber>
    </submittedName>
</protein>
<dbReference type="InterPro" id="IPR003737">
    <property type="entry name" value="GlcNAc_PI_deacetylase-related"/>
</dbReference>
<dbReference type="SUPFAM" id="SSF102588">
    <property type="entry name" value="LmbE-like"/>
    <property type="match status" value="1"/>
</dbReference>